<dbReference type="Gene3D" id="3.40.630.30">
    <property type="match status" value="1"/>
</dbReference>
<sequence>MFQYKIDEEVSLALPRPKIDAEAIYALIDDSREELLPWLPWVLDMESVTDEENVLKTNLKHFSEGDSVTVIILFNNQPAGVISFNRFRELDNSTEIGYWLATKFVGKGIMQRAVRGMCELGFTDYQVNKIEIHAAVDNTRSNKVAERAGFHLDGLIRASELLEDGYHDGCIWTLLKSDWDNMCNN</sequence>
<dbReference type="OrthoDB" id="9784707at2"/>
<dbReference type="STRING" id="1505725.GA0061074_10197"/>
<dbReference type="EMBL" id="FMAO01000001">
    <property type="protein sequence ID" value="SCB72899.1"/>
    <property type="molecule type" value="Genomic_DNA"/>
</dbReference>
<proteinExistence type="predicted"/>
<dbReference type="InterPro" id="IPR051908">
    <property type="entry name" value="Ribosomal_N-acetyltransferase"/>
</dbReference>
<feature type="domain" description="N-acetyltransferase" evidence="1">
    <location>
        <begin position="22"/>
        <end position="177"/>
    </location>
</feature>
<dbReference type="Proteomes" id="UP000199268">
    <property type="component" value="Unassembled WGS sequence"/>
</dbReference>
<organism evidence="2 3">
    <name type="scientific">Weissella bombi</name>
    <dbReference type="NCBI Taxonomy" id="1505725"/>
    <lineage>
        <taxon>Bacteria</taxon>
        <taxon>Bacillati</taxon>
        <taxon>Bacillota</taxon>
        <taxon>Bacilli</taxon>
        <taxon>Lactobacillales</taxon>
        <taxon>Lactobacillaceae</taxon>
        <taxon>Weissella</taxon>
    </lineage>
</organism>
<accession>A0A1C3YS43</accession>
<dbReference type="SUPFAM" id="SSF55729">
    <property type="entry name" value="Acyl-CoA N-acyltransferases (Nat)"/>
    <property type="match status" value="1"/>
</dbReference>
<dbReference type="AlphaFoldDB" id="A0A1C3YS43"/>
<dbReference type="GO" id="GO:1990189">
    <property type="term" value="F:protein N-terminal-serine acetyltransferase activity"/>
    <property type="evidence" value="ECO:0007669"/>
    <property type="project" value="TreeGrafter"/>
</dbReference>
<name>A0A1C3YS43_9LACO</name>
<dbReference type="PANTHER" id="PTHR43441:SF12">
    <property type="entry name" value="RIBOSOMAL N-ACETYLTRANSFERASE YDAF-RELATED"/>
    <property type="match status" value="1"/>
</dbReference>
<dbReference type="GO" id="GO:0005737">
    <property type="term" value="C:cytoplasm"/>
    <property type="evidence" value="ECO:0007669"/>
    <property type="project" value="TreeGrafter"/>
</dbReference>
<dbReference type="RefSeq" id="WP_092461144.1">
    <property type="nucleotide sequence ID" value="NZ_BJEE01000002.1"/>
</dbReference>
<reference evidence="3" key="1">
    <citation type="submission" date="2016-08" db="EMBL/GenBank/DDBJ databases">
        <authorList>
            <person name="Varghese N."/>
            <person name="Submissions Spin"/>
        </authorList>
    </citation>
    <scope>NUCLEOTIDE SEQUENCE [LARGE SCALE GENOMIC DNA]</scope>
    <source>
        <strain evidence="3">R-53094</strain>
    </source>
</reference>
<evidence type="ECO:0000313" key="2">
    <source>
        <dbReference type="EMBL" id="SCB72899.1"/>
    </source>
</evidence>
<protein>
    <submittedName>
        <fullName evidence="2">Ribosomal-protein-serine acetyltransferase</fullName>
    </submittedName>
</protein>
<gene>
    <name evidence="2" type="ORF">GA0061074_10197</name>
</gene>
<dbReference type="InterPro" id="IPR000182">
    <property type="entry name" value="GNAT_dom"/>
</dbReference>
<evidence type="ECO:0000313" key="3">
    <source>
        <dbReference type="Proteomes" id="UP000199268"/>
    </source>
</evidence>
<keyword evidence="2" id="KW-0808">Transferase</keyword>
<dbReference type="PROSITE" id="PS51186">
    <property type="entry name" value="GNAT"/>
    <property type="match status" value="1"/>
</dbReference>
<dbReference type="PANTHER" id="PTHR43441">
    <property type="entry name" value="RIBOSOMAL-PROTEIN-SERINE ACETYLTRANSFERASE"/>
    <property type="match status" value="1"/>
</dbReference>
<dbReference type="GO" id="GO:0008999">
    <property type="term" value="F:protein-N-terminal-alanine acetyltransferase activity"/>
    <property type="evidence" value="ECO:0007669"/>
    <property type="project" value="TreeGrafter"/>
</dbReference>
<dbReference type="InterPro" id="IPR016181">
    <property type="entry name" value="Acyl_CoA_acyltransferase"/>
</dbReference>
<evidence type="ECO:0000259" key="1">
    <source>
        <dbReference type="PROSITE" id="PS51186"/>
    </source>
</evidence>
<keyword evidence="3" id="KW-1185">Reference proteome</keyword>
<dbReference type="Pfam" id="PF13302">
    <property type="entry name" value="Acetyltransf_3"/>
    <property type="match status" value="1"/>
</dbReference>